<dbReference type="Proteomes" id="UP000005555">
    <property type="component" value="Unassembled WGS sequence"/>
</dbReference>
<keyword evidence="1" id="KW-0808">Transferase</keyword>
<dbReference type="PANTHER" id="PTHR38043">
    <property type="entry name" value="PROTEIN HEMX"/>
    <property type="match status" value="1"/>
</dbReference>
<organism evidence="1 2">
    <name type="scientific">gamma proteobacterium HTCC2207</name>
    <dbReference type="NCBI Taxonomy" id="314287"/>
    <lineage>
        <taxon>Bacteria</taxon>
        <taxon>Pseudomonadati</taxon>
        <taxon>Pseudomonadota</taxon>
        <taxon>Gammaproteobacteria</taxon>
        <taxon>Cellvibrionales</taxon>
        <taxon>Porticoccaceae</taxon>
        <taxon>SAR92 clade</taxon>
    </lineage>
</organism>
<dbReference type="GO" id="GO:0032259">
    <property type="term" value="P:methylation"/>
    <property type="evidence" value="ECO:0007669"/>
    <property type="project" value="UniProtKB-KW"/>
</dbReference>
<proteinExistence type="predicted"/>
<accession>Q1YST9</accession>
<reference evidence="1 2" key="1">
    <citation type="submission" date="2006-03" db="EMBL/GenBank/DDBJ databases">
        <authorList>
            <person name="Giovannoni S.J."/>
            <person name="Cho J.-C."/>
            <person name="Ferriera S."/>
            <person name="Johnson J."/>
            <person name="Kravitz S."/>
            <person name="Halpern A."/>
            <person name="Remington K."/>
            <person name="Beeson K."/>
            <person name="Tran B."/>
            <person name="Rogers Y.-H."/>
            <person name="Friedman R."/>
            <person name="Venter J.C."/>
        </authorList>
    </citation>
    <scope>NUCLEOTIDE SEQUENCE [LARGE SCALE GENOMIC DNA]</scope>
    <source>
        <strain evidence="1 2">HTCC2207</strain>
    </source>
</reference>
<dbReference type="PANTHER" id="PTHR38043:SF1">
    <property type="entry name" value="PROTEIN HEMX"/>
    <property type="match status" value="1"/>
</dbReference>
<evidence type="ECO:0000313" key="2">
    <source>
        <dbReference type="Proteomes" id="UP000005555"/>
    </source>
</evidence>
<comment type="caution">
    <text evidence="1">The sequence shown here is derived from an EMBL/GenBank/DDBJ whole genome shotgun (WGS) entry which is preliminary data.</text>
</comment>
<evidence type="ECO:0000313" key="1">
    <source>
        <dbReference type="EMBL" id="EAS47117.1"/>
    </source>
</evidence>
<protein>
    <submittedName>
        <fullName evidence="1">Putative uroporphyrin-III C-methyltransferase</fullName>
    </submittedName>
</protein>
<dbReference type="STRING" id="314287.GB2207_10888"/>
<dbReference type="GO" id="GO:0008168">
    <property type="term" value="F:methyltransferase activity"/>
    <property type="evidence" value="ECO:0007669"/>
    <property type="project" value="UniProtKB-KW"/>
</dbReference>
<name>Q1YST9_9GAMM</name>
<dbReference type="eggNOG" id="COG2959">
    <property type="taxonomic scope" value="Bacteria"/>
</dbReference>
<sequence>MQWQQRAVLAESLQARLTAFEGQIERQQQVTVRAGQQQSKAIKTLQDQVYSLRLLTNRQAEQILTLGTATRGDWLLAEAAYLVRLANQRLQVERSVDNPLAILESVDGIFVQINDPELLAVRNALAVDIAALRMVEKVDPEGIYLELQAISAALETLSILEPHADPEAVQLAQAGQDSEQPPSSLAETLQRFSDNFGNLIVLQRRQQPIEPLLNGAEQTMVRQNLYLLLEQAQSALLREEQRIYSSSLTKAEALLRRYFQLNSESEASIVRLQILAERSVNQTLPDISGSQNAIQTALNLRNSSATDEGAEQ</sequence>
<dbReference type="InterPro" id="IPR007470">
    <property type="entry name" value="HemX"/>
</dbReference>
<dbReference type="AlphaFoldDB" id="Q1YST9"/>
<dbReference type="EMBL" id="AAPI01000003">
    <property type="protein sequence ID" value="EAS47117.1"/>
    <property type="molecule type" value="Genomic_DNA"/>
</dbReference>
<dbReference type="HOGENOM" id="CLU_036381_4_1_6"/>
<gene>
    <name evidence="1" type="ORF">GB2207_10888</name>
</gene>
<keyword evidence="1" id="KW-0489">Methyltransferase</keyword>
<dbReference type="Pfam" id="PF04375">
    <property type="entry name" value="HemX"/>
    <property type="match status" value="1"/>
</dbReference>
<keyword evidence="2" id="KW-1185">Reference proteome</keyword>